<feature type="transmembrane region" description="Helical" evidence="5">
    <location>
        <begin position="149"/>
        <end position="175"/>
    </location>
</feature>
<reference evidence="6 7" key="1">
    <citation type="submission" date="2019-03" db="EMBL/GenBank/DDBJ databases">
        <title>An improved genome assembly of the fluke Schistosoma japonicum.</title>
        <authorList>
            <person name="Hu W."/>
            <person name="Luo F."/>
            <person name="Yin M."/>
            <person name="Mo X."/>
            <person name="Sun C."/>
            <person name="Wu Q."/>
            <person name="Zhu B."/>
            <person name="Xiang M."/>
            <person name="Wang J."/>
            <person name="Wang Y."/>
            <person name="Zhang T."/>
            <person name="Xu B."/>
            <person name="Zheng H."/>
            <person name="Feng Z."/>
        </authorList>
    </citation>
    <scope>NUCLEOTIDE SEQUENCE [LARGE SCALE GENOMIC DNA]</scope>
    <source>
        <strain evidence="6">HuSjv2</strain>
        <tissue evidence="6">Worms</tissue>
    </source>
</reference>
<dbReference type="Proteomes" id="UP000311919">
    <property type="component" value="Unassembled WGS sequence"/>
</dbReference>
<proteinExistence type="predicted"/>
<dbReference type="AlphaFoldDB" id="A0A4Z2DFL4"/>
<gene>
    <name evidence="6" type="ORF">EWB00_001541</name>
</gene>
<dbReference type="GO" id="GO:0016020">
    <property type="term" value="C:membrane"/>
    <property type="evidence" value="ECO:0007669"/>
    <property type="project" value="UniProtKB-SubCell"/>
</dbReference>
<accession>A0A4Z2DFL4</accession>
<evidence type="ECO:0000313" key="6">
    <source>
        <dbReference type="EMBL" id="TNN15198.1"/>
    </source>
</evidence>
<dbReference type="EMBL" id="SKCS01000153">
    <property type="protein sequence ID" value="TNN15198.1"/>
    <property type="molecule type" value="Genomic_DNA"/>
</dbReference>
<evidence type="ECO:0000313" key="7">
    <source>
        <dbReference type="Proteomes" id="UP000311919"/>
    </source>
</evidence>
<dbReference type="InterPro" id="IPR008662">
    <property type="entry name" value="TOIP1/2"/>
</dbReference>
<sequence>MMSDMKVHSSQSSLSSLSNEQLEISRHLSTNNELKYRHPISQHYNTSLNTDDVNNFDQNSDSDSSLLAYDANVLKFSSNNNSIKQTECLGNYSHNDPSSCNRFMEHVYILEEDDDTEDSDYINSDIQMKKYTHDYNLHRLIEVFTSHRIVFTVIVCVIPLLICAYTMSSSFTLLFSIPEQSLSYEHKIRELTNQLSQEFQGQHKRLWMQLRSVLESPFQHQFTNHQRYTTNERIPPVVFLLVNRIQTVVNNESKYTTLIDNTNVSFHYFISRLGQLLNSLYLSNSKNACSIIESSQLNSLTKQKINQMKLAFDRQLDELYNSGARCFHFTSIDLLPANVVLLFHGYTDVENSVYPNSILLISLSKEFEVTESFNCTMKSDYILPGCKTPGQFEHQVNQFLRSLWNKHLGNEEVDALISRLTTNIIVFHTLNYVI</sequence>
<evidence type="ECO:0000256" key="2">
    <source>
        <dbReference type="ARBA" id="ARBA00022692"/>
    </source>
</evidence>
<comment type="subcellular location">
    <subcellularLocation>
        <location evidence="1">Membrane</location>
    </subcellularLocation>
</comment>
<dbReference type="PANTHER" id="PTHR18843:SF7">
    <property type="entry name" value="LAMINA-ASSOCIATED POLYPEPTIDE 1B ISOFORM 1-RELATED"/>
    <property type="match status" value="1"/>
</dbReference>
<evidence type="ECO:0000256" key="3">
    <source>
        <dbReference type="ARBA" id="ARBA00022989"/>
    </source>
</evidence>
<keyword evidence="7" id="KW-1185">Reference proteome</keyword>
<dbReference type="Gene3D" id="3.40.50.12190">
    <property type="match status" value="1"/>
</dbReference>
<dbReference type="GO" id="GO:0061024">
    <property type="term" value="P:membrane organization"/>
    <property type="evidence" value="ECO:0007669"/>
    <property type="project" value="TreeGrafter"/>
</dbReference>
<organism evidence="6 7">
    <name type="scientific">Schistosoma japonicum</name>
    <name type="common">Blood fluke</name>
    <dbReference type="NCBI Taxonomy" id="6182"/>
    <lineage>
        <taxon>Eukaryota</taxon>
        <taxon>Metazoa</taxon>
        <taxon>Spiralia</taxon>
        <taxon>Lophotrochozoa</taxon>
        <taxon>Platyhelminthes</taxon>
        <taxon>Trematoda</taxon>
        <taxon>Digenea</taxon>
        <taxon>Strigeidida</taxon>
        <taxon>Schistosomatoidea</taxon>
        <taxon>Schistosomatidae</taxon>
        <taxon>Schistosoma</taxon>
    </lineage>
</organism>
<dbReference type="GO" id="GO:0001671">
    <property type="term" value="F:ATPase activator activity"/>
    <property type="evidence" value="ECO:0007669"/>
    <property type="project" value="InterPro"/>
</dbReference>
<protein>
    <submittedName>
        <fullName evidence="6">Uncharacterized protein</fullName>
    </submittedName>
</protein>
<name>A0A4Z2DFL4_SCHJA</name>
<keyword evidence="4 5" id="KW-0472">Membrane</keyword>
<comment type="caution">
    <text evidence="6">The sequence shown here is derived from an EMBL/GenBank/DDBJ whole genome shotgun (WGS) entry which is preliminary data.</text>
</comment>
<evidence type="ECO:0000256" key="1">
    <source>
        <dbReference type="ARBA" id="ARBA00004370"/>
    </source>
</evidence>
<dbReference type="PANTHER" id="PTHR18843">
    <property type="entry name" value="TORSIN-1A-INTERACTING PROTEIN"/>
    <property type="match status" value="1"/>
</dbReference>
<evidence type="ECO:0000256" key="4">
    <source>
        <dbReference type="ARBA" id="ARBA00023136"/>
    </source>
</evidence>
<evidence type="ECO:0000256" key="5">
    <source>
        <dbReference type="SAM" id="Phobius"/>
    </source>
</evidence>
<keyword evidence="3 5" id="KW-1133">Transmembrane helix</keyword>
<dbReference type="InterPro" id="IPR038599">
    <property type="entry name" value="LAP1C-like_C_sf"/>
</dbReference>
<dbReference type="STRING" id="6182.A0A4Z2DFL4"/>
<dbReference type="OrthoDB" id="6258998at2759"/>
<keyword evidence="2 5" id="KW-0812">Transmembrane</keyword>